<dbReference type="AlphaFoldDB" id="A0A699V1Y4"/>
<comment type="caution">
    <text evidence="1">The sequence shown here is derived from an EMBL/GenBank/DDBJ whole genome shotgun (WGS) entry which is preliminary data.</text>
</comment>
<protein>
    <submittedName>
        <fullName evidence="1">Uncharacterized protein</fullName>
    </submittedName>
</protein>
<gene>
    <name evidence="1" type="ORF">Tci_900062</name>
</gene>
<feature type="non-terminal residue" evidence="1">
    <location>
        <position position="135"/>
    </location>
</feature>
<accession>A0A699V1Y4</accession>
<organism evidence="1">
    <name type="scientific">Tanacetum cinerariifolium</name>
    <name type="common">Dalmatian daisy</name>
    <name type="synonym">Chrysanthemum cinerariifolium</name>
    <dbReference type="NCBI Taxonomy" id="118510"/>
    <lineage>
        <taxon>Eukaryota</taxon>
        <taxon>Viridiplantae</taxon>
        <taxon>Streptophyta</taxon>
        <taxon>Embryophyta</taxon>
        <taxon>Tracheophyta</taxon>
        <taxon>Spermatophyta</taxon>
        <taxon>Magnoliopsida</taxon>
        <taxon>eudicotyledons</taxon>
        <taxon>Gunneridae</taxon>
        <taxon>Pentapetalae</taxon>
        <taxon>asterids</taxon>
        <taxon>campanulids</taxon>
        <taxon>Asterales</taxon>
        <taxon>Asteraceae</taxon>
        <taxon>Asteroideae</taxon>
        <taxon>Anthemideae</taxon>
        <taxon>Anthemidinae</taxon>
        <taxon>Tanacetum</taxon>
    </lineage>
</organism>
<proteinExistence type="predicted"/>
<sequence length="135" mass="15017">LRRYFGREQAVEVLQLAPLTRQQVRQAAEAHALDAEALETAVERAEAQLTYDETDNGCQRLRLRDVTDEPLLFADKAAPIPDHAAVRELVEHCGLFVATAAGSRWVHPVFADYLAAWALHQAAIPPAQLRNLLRA</sequence>
<reference evidence="1" key="1">
    <citation type="journal article" date="2019" name="Sci. Rep.">
        <title>Draft genome of Tanacetum cinerariifolium, the natural source of mosquito coil.</title>
        <authorList>
            <person name="Yamashiro T."/>
            <person name="Shiraishi A."/>
            <person name="Satake H."/>
            <person name="Nakayama K."/>
        </authorList>
    </citation>
    <scope>NUCLEOTIDE SEQUENCE</scope>
</reference>
<evidence type="ECO:0000313" key="1">
    <source>
        <dbReference type="EMBL" id="GFD28093.1"/>
    </source>
</evidence>
<feature type="non-terminal residue" evidence="1">
    <location>
        <position position="1"/>
    </location>
</feature>
<name>A0A699V1Y4_TANCI</name>
<dbReference type="EMBL" id="BKCJ011382259">
    <property type="protein sequence ID" value="GFD28093.1"/>
    <property type="molecule type" value="Genomic_DNA"/>
</dbReference>